<evidence type="ECO:0000313" key="1">
    <source>
        <dbReference type="EMBL" id="GFS55945.1"/>
    </source>
</evidence>
<accession>A0A8X6JS75</accession>
<sequence length="68" mass="8090">MKKGKTPTSNFGVDRNQRIKTLSFSSILRKRIHLFKKAQSFQSTSLNHYKIFKTEHILIQHYHVRESC</sequence>
<keyword evidence="2" id="KW-1185">Reference proteome</keyword>
<organism evidence="1 2">
    <name type="scientific">Trichonephila inaurata madagascariensis</name>
    <dbReference type="NCBI Taxonomy" id="2747483"/>
    <lineage>
        <taxon>Eukaryota</taxon>
        <taxon>Metazoa</taxon>
        <taxon>Ecdysozoa</taxon>
        <taxon>Arthropoda</taxon>
        <taxon>Chelicerata</taxon>
        <taxon>Arachnida</taxon>
        <taxon>Araneae</taxon>
        <taxon>Araneomorphae</taxon>
        <taxon>Entelegynae</taxon>
        <taxon>Araneoidea</taxon>
        <taxon>Nephilidae</taxon>
        <taxon>Trichonephila</taxon>
        <taxon>Trichonephila inaurata</taxon>
    </lineage>
</organism>
<dbReference type="EMBL" id="BMAV01027069">
    <property type="protein sequence ID" value="GFS55945.1"/>
    <property type="molecule type" value="Genomic_DNA"/>
</dbReference>
<reference evidence="1" key="1">
    <citation type="submission" date="2020-08" db="EMBL/GenBank/DDBJ databases">
        <title>Multicomponent nature underlies the extraordinary mechanical properties of spider dragline silk.</title>
        <authorList>
            <person name="Kono N."/>
            <person name="Nakamura H."/>
            <person name="Mori M."/>
            <person name="Yoshida Y."/>
            <person name="Ohtoshi R."/>
            <person name="Malay A.D."/>
            <person name="Moran D.A.P."/>
            <person name="Tomita M."/>
            <person name="Numata K."/>
            <person name="Arakawa K."/>
        </authorList>
    </citation>
    <scope>NUCLEOTIDE SEQUENCE</scope>
</reference>
<protein>
    <submittedName>
        <fullName evidence="1">Uncharacterized protein</fullName>
    </submittedName>
</protein>
<evidence type="ECO:0000313" key="2">
    <source>
        <dbReference type="Proteomes" id="UP000886998"/>
    </source>
</evidence>
<comment type="caution">
    <text evidence="1">The sequence shown here is derived from an EMBL/GenBank/DDBJ whole genome shotgun (WGS) entry which is preliminary data.</text>
</comment>
<gene>
    <name evidence="1" type="ORF">TNIN_461881</name>
</gene>
<dbReference type="Proteomes" id="UP000886998">
    <property type="component" value="Unassembled WGS sequence"/>
</dbReference>
<proteinExistence type="predicted"/>
<name>A0A8X6JS75_9ARAC</name>
<dbReference type="AlphaFoldDB" id="A0A8X6JS75"/>